<accession>A0A0D2F031</accession>
<dbReference type="GO" id="GO:0008270">
    <property type="term" value="F:zinc ion binding"/>
    <property type="evidence" value="ECO:0007669"/>
    <property type="project" value="InterPro"/>
</dbReference>
<organism evidence="8 9">
    <name type="scientific">Exophiala xenobiotica</name>
    <dbReference type="NCBI Taxonomy" id="348802"/>
    <lineage>
        <taxon>Eukaryota</taxon>
        <taxon>Fungi</taxon>
        <taxon>Dikarya</taxon>
        <taxon>Ascomycota</taxon>
        <taxon>Pezizomycotina</taxon>
        <taxon>Eurotiomycetes</taxon>
        <taxon>Chaetothyriomycetidae</taxon>
        <taxon>Chaetothyriales</taxon>
        <taxon>Herpotrichiellaceae</taxon>
        <taxon>Exophiala</taxon>
    </lineage>
</organism>
<evidence type="ECO:0000256" key="4">
    <source>
        <dbReference type="ARBA" id="ARBA00023125"/>
    </source>
</evidence>
<dbReference type="HOGENOM" id="CLU_011409_6_0_1"/>
<dbReference type="OrthoDB" id="2593732at2759"/>
<keyword evidence="5" id="KW-0804">Transcription</keyword>
<gene>
    <name evidence="8" type="ORF">PV05_00534</name>
</gene>
<dbReference type="EMBL" id="KN847317">
    <property type="protein sequence ID" value="KIW60305.1"/>
    <property type="molecule type" value="Genomic_DNA"/>
</dbReference>
<dbReference type="PANTHER" id="PTHR36206">
    <property type="entry name" value="ASPERCRYPTIN BIOSYNTHESIS CLUSTER-SPECIFIC TRANSCRIPTION REGULATOR ATNN-RELATED"/>
    <property type="match status" value="1"/>
</dbReference>
<dbReference type="InterPro" id="IPR001138">
    <property type="entry name" value="Zn2Cys6_DnaBD"/>
</dbReference>
<dbReference type="RefSeq" id="XP_013320889.1">
    <property type="nucleotide sequence ID" value="XM_013465435.1"/>
</dbReference>
<keyword evidence="4" id="KW-0238">DNA-binding</keyword>
<dbReference type="CDD" id="cd00067">
    <property type="entry name" value="GAL4"/>
    <property type="match status" value="1"/>
</dbReference>
<dbReference type="SMART" id="SM00066">
    <property type="entry name" value="GAL4"/>
    <property type="match status" value="1"/>
</dbReference>
<evidence type="ECO:0000256" key="5">
    <source>
        <dbReference type="ARBA" id="ARBA00023163"/>
    </source>
</evidence>
<dbReference type="InterPro" id="IPR052360">
    <property type="entry name" value="Transcr_Regulatory_Proteins"/>
</dbReference>
<keyword evidence="3" id="KW-0805">Transcription regulation</keyword>
<evidence type="ECO:0000313" key="8">
    <source>
        <dbReference type="EMBL" id="KIW60305.1"/>
    </source>
</evidence>
<reference evidence="8 9" key="1">
    <citation type="submission" date="2015-01" db="EMBL/GenBank/DDBJ databases">
        <title>The Genome Sequence of Exophiala xenobiotica CBS118157.</title>
        <authorList>
            <consortium name="The Broad Institute Genomics Platform"/>
            <person name="Cuomo C."/>
            <person name="de Hoog S."/>
            <person name="Gorbushina A."/>
            <person name="Stielow B."/>
            <person name="Teixiera M."/>
            <person name="Abouelleil A."/>
            <person name="Chapman S.B."/>
            <person name="Priest M."/>
            <person name="Young S.K."/>
            <person name="Wortman J."/>
            <person name="Nusbaum C."/>
            <person name="Birren B."/>
        </authorList>
    </citation>
    <scope>NUCLEOTIDE SEQUENCE [LARGE SCALE GENOMIC DNA]</scope>
    <source>
        <strain evidence="8 9">CBS 118157</strain>
    </source>
</reference>
<sequence>MAALQPIRRKRAFLPKVKTGCGTCKVRKVKCDEAKPECNRCLSTGRKCDGYPPASDTPSPGSSSLASLDAHPNFFASQAERRSFDFFQSRACHRLGGYFNRPFWTQEVLRAATHYPSIRHLVFALGTAYETFENEDSTSSSRYDSVAGKHFALLQANRSIRLMNDLFQSGSKAQSAENTSCIITVSILFTYIASLQGQFAQAIEHVRSGLKVLQDFEASSTHQSVYSSTYPVPLGDLRRALISIYGQVRCMINDEALTQWHRDLLISDLEHVAWFPSITEAHLYVEKLFYNMLAFRQNSEFNPPRTPEEHDAFDRRQKEIVWALDRCKEAVDLLAAIQPLTPGARRDDNGIAILHIYLTIIEMRMGMNALRPEEREATFDRLEPYLERILGYCDRIVRADRQESRQASCYSGLGIVMPLHTVAARCRNPQIRMKALDLLRSGARRECLWDGTMTGHIATNTFNIEEQAANENLGPLPDGRRTVPDERRVREVKITFVGDRKAQAQYVTVGNWKRKERGIQHIVEW</sequence>
<dbReference type="Proteomes" id="UP000054342">
    <property type="component" value="Unassembled WGS sequence"/>
</dbReference>
<keyword evidence="6" id="KW-0539">Nucleus</keyword>
<dbReference type="GO" id="GO:0000981">
    <property type="term" value="F:DNA-binding transcription factor activity, RNA polymerase II-specific"/>
    <property type="evidence" value="ECO:0007669"/>
    <property type="project" value="InterPro"/>
</dbReference>
<dbReference type="Gene3D" id="4.10.240.10">
    <property type="entry name" value="Zn(2)-C6 fungal-type DNA-binding domain"/>
    <property type="match status" value="1"/>
</dbReference>
<dbReference type="PROSITE" id="PS50048">
    <property type="entry name" value="ZN2_CY6_FUNGAL_2"/>
    <property type="match status" value="1"/>
</dbReference>
<name>A0A0D2F031_9EURO</name>
<dbReference type="SUPFAM" id="SSF57701">
    <property type="entry name" value="Zn2/Cys6 DNA-binding domain"/>
    <property type="match status" value="1"/>
</dbReference>
<protein>
    <recommendedName>
        <fullName evidence="7">Zn(2)-C6 fungal-type domain-containing protein</fullName>
    </recommendedName>
</protein>
<evidence type="ECO:0000259" key="7">
    <source>
        <dbReference type="PROSITE" id="PS50048"/>
    </source>
</evidence>
<dbReference type="Pfam" id="PF00172">
    <property type="entry name" value="Zn_clus"/>
    <property type="match status" value="1"/>
</dbReference>
<evidence type="ECO:0000256" key="1">
    <source>
        <dbReference type="ARBA" id="ARBA00022723"/>
    </source>
</evidence>
<keyword evidence="2" id="KW-0862">Zinc</keyword>
<feature type="domain" description="Zn(2)-C6 fungal-type" evidence="7">
    <location>
        <begin position="20"/>
        <end position="48"/>
    </location>
</feature>
<keyword evidence="9" id="KW-1185">Reference proteome</keyword>
<dbReference type="PROSITE" id="PS00463">
    <property type="entry name" value="ZN2_CY6_FUNGAL_1"/>
    <property type="match status" value="1"/>
</dbReference>
<dbReference type="GO" id="GO:0003677">
    <property type="term" value="F:DNA binding"/>
    <property type="evidence" value="ECO:0007669"/>
    <property type="project" value="UniProtKB-KW"/>
</dbReference>
<dbReference type="STRING" id="348802.A0A0D2F031"/>
<dbReference type="GeneID" id="25322442"/>
<keyword evidence="1" id="KW-0479">Metal-binding</keyword>
<dbReference type="InterPro" id="IPR036864">
    <property type="entry name" value="Zn2-C6_fun-type_DNA-bd_sf"/>
</dbReference>
<dbReference type="AlphaFoldDB" id="A0A0D2F031"/>
<proteinExistence type="predicted"/>
<evidence type="ECO:0000256" key="2">
    <source>
        <dbReference type="ARBA" id="ARBA00022833"/>
    </source>
</evidence>
<dbReference type="PANTHER" id="PTHR36206:SF12">
    <property type="entry name" value="ASPERCRYPTIN BIOSYNTHESIS CLUSTER-SPECIFIC TRANSCRIPTION REGULATOR ATNN-RELATED"/>
    <property type="match status" value="1"/>
</dbReference>
<evidence type="ECO:0000313" key="9">
    <source>
        <dbReference type="Proteomes" id="UP000054342"/>
    </source>
</evidence>
<evidence type="ECO:0000256" key="3">
    <source>
        <dbReference type="ARBA" id="ARBA00023015"/>
    </source>
</evidence>
<evidence type="ECO:0000256" key="6">
    <source>
        <dbReference type="ARBA" id="ARBA00023242"/>
    </source>
</evidence>